<protein>
    <submittedName>
        <fullName evidence="5">S-adenosylmethionine:tRNA ribosyltransferase-isomerase</fullName>
        <ecNumber evidence="5">2.4.99.17</ecNumber>
    </submittedName>
</protein>
<evidence type="ECO:0000256" key="4">
    <source>
        <dbReference type="ARBA" id="ARBA00022785"/>
    </source>
</evidence>
<dbReference type="Gene3D" id="3.40.1780.10">
    <property type="entry name" value="QueA-like"/>
    <property type="match status" value="1"/>
</dbReference>
<dbReference type="SUPFAM" id="SSF111337">
    <property type="entry name" value="QueA-like"/>
    <property type="match status" value="1"/>
</dbReference>
<evidence type="ECO:0000256" key="1">
    <source>
        <dbReference type="ARBA" id="ARBA00022490"/>
    </source>
</evidence>
<proteinExistence type="predicted"/>
<reference evidence="5" key="1">
    <citation type="submission" date="2016-10" db="EMBL/GenBank/DDBJ databases">
        <title>Sequence of Gallionella enrichment culture.</title>
        <authorList>
            <person name="Poehlein A."/>
            <person name="Muehling M."/>
            <person name="Daniel R."/>
        </authorList>
    </citation>
    <scope>NUCLEOTIDE SEQUENCE</scope>
</reference>
<dbReference type="EMBL" id="MLJW01002530">
    <property type="protein sequence ID" value="OIQ74372.1"/>
    <property type="molecule type" value="Genomic_DNA"/>
</dbReference>
<dbReference type="InterPro" id="IPR042118">
    <property type="entry name" value="QueA_dom1"/>
</dbReference>
<keyword evidence="5" id="KW-0413">Isomerase</keyword>
<dbReference type="AlphaFoldDB" id="A0A1J5Q3A5"/>
<name>A0A1J5Q3A5_9ZZZZ</name>
<comment type="caution">
    <text evidence="5">The sequence shown here is derived from an EMBL/GenBank/DDBJ whole genome shotgun (WGS) entry which is preliminary data.</text>
</comment>
<evidence type="ECO:0000256" key="2">
    <source>
        <dbReference type="ARBA" id="ARBA00022679"/>
    </source>
</evidence>
<dbReference type="InterPro" id="IPR003699">
    <property type="entry name" value="QueA"/>
</dbReference>
<dbReference type="Pfam" id="PF02547">
    <property type="entry name" value="Queuosine_synth"/>
    <property type="match status" value="1"/>
</dbReference>
<dbReference type="EC" id="2.4.99.17" evidence="5"/>
<dbReference type="InterPro" id="IPR036100">
    <property type="entry name" value="QueA_sf"/>
</dbReference>
<keyword evidence="1" id="KW-0963">Cytoplasm</keyword>
<gene>
    <name evidence="5" type="primary">queA_13</name>
    <name evidence="5" type="ORF">GALL_439730</name>
</gene>
<accession>A0A1J5Q3A5</accession>
<organism evidence="5">
    <name type="scientific">mine drainage metagenome</name>
    <dbReference type="NCBI Taxonomy" id="410659"/>
    <lineage>
        <taxon>unclassified sequences</taxon>
        <taxon>metagenomes</taxon>
        <taxon>ecological metagenomes</taxon>
    </lineage>
</organism>
<evidence type="ECO:0000313" key="5">
    <source>
        <dbReference type="EMBL" id="OIQ74372.1"/>
    </source>
</evidence>
<keyword evidence="4" id="KW-0671">Queuosine biosynthesis</keyword>
<dbReference type="GO" id="GO:0051075">
    <property type="term" value="F:S-adenosylmethionine:tRNA ribosyltransferase-isomerase activity"/>
    <property type="evidence" value="ECO:0007669"/>
    <property type="project" value="UniProtKB-EC"/>
</dbReference>
<dbReference type="PANTHER" id="PTHR30307:SF0">
    <property type="entry name" value="S-ADENOSYLMETHIONINE:TRNA RIBOSYLTRANSFERASE-ISOMERASE"/>
    <property type="match status" value="1"/>
</dbReference>
<evidence type="ECO:0000256" key="3">
    <source>
        <dbReference type="ARBA" id="ARBA00022691"/>
    </source>
</evidence>
<keyword evidence="3" id="KW-0949">S-adenosyl-L-methionine</keyword>
<keyword evidence="5" id="KW-0328">Glycosyltransferase</keyword>
<dbReference type="GO" id="GO:0008616">
    <property type="term" value="P:tRNA queuosine(34) biosynthetic process"/>
    <property type="evidence" value="ECO:0007669"/>
    <property type="project" value="UniProtKB-KW"/>
</dbReference>
<dbReference type="PANTHER" id="PTHR30307">
    <property type="entry name" value="S-ADENOSYLMETHIONINE:TRNA RIBOSYLTRANSFERASE-ISOMERASE"/>
    <property type="match status" value="1"/>
</dbReference>
<sequence length="176" mass="19084">MLKQIAAKGVDTAFVTLHVGAGTFQPVRVDNIQEHNMHSEWLNVPPETVAAIDATRDRGGRVICVGTTALRAIETAARANPKAAAQRRIGTYQGDTRLFLYPGQPVYVVDALLTNFHLPQSTLLMLVSALAGRERILAAYAHAIRSGFRFFSYGDAMFIPVHHPIAPAGAEQSHAV</sequence>
<keyword evidence="2 5" id="KW-0808">Transferase</keyword>